<protein>
    <submittedName>
        <fullName evidence="3">SDR family oxidoreductase</fullName>
    </submittedName>
</protein>
<dbReference type="SUPFAM" id="SSF51735">
    <property type="entry name" value="NAD(P)-binding Rossmann-fold domains"/>
    <property type="match status" value="1"/>
</dbReference>
<organism evidence="3">
    <name type="scientific">Dictyoglomus thermophilum</name>
    <dbReference type="NCBI Taxonomy" id="14"/>
    <lineage>
        <taxon>Bacteria</taxon>
        <taxon>Pseudomonadati</taxon>
        <taxon>Dictyoglomota</taxon>
        <taxon>Dictyoglomia</taxon>
        <taxon>Dictyoglomales</taxon>
        <taxon>Dictyoglomaceae</taxon>
        <taxon>Dictyoglomus</taxon>
    </lineage>
</organism>
<dbReference type="PIRSF" id="PIRSF000126">
    <property type="entry name" value="11-beta-HSD1"/>
    <property type="match status" value="1"/>
</dbReference>
<evidence type="ECO:0000256" key="1">
    <source>
        <dbReference type="ARBA" id="ARBA00006484"/>
    </source>
</evidence>
<accession>A0A7C3RIU7</accession>
<dbReference type="EMBL" id="DTIN01000008">
    <property type="protein sequence ID" value="HFX12640.1"/>
    <property type="molecule type" value="Genomic_DNA"/>
</dbReference>
<gene>
    <name evidence="3" type="ORF">ENW00_00535</name>
</gene>
<dbReference type="InterPro" id="IPR050259">
    <property type="entry name" value="SDR"/>
</dbReference>
<dbReference type="PRINTS" id="PR00081">
    <property type="entry name" value="GDHRDH"/>
</dbReference>
<evidence type="ECO:0000313" key="3">
    <source>
        <dbReference type="EMBL" id="HFX12640.1"/>
    </source>
</evidence>
<dbReference type="PRINTS" id="PR00080">
    <property type="entry name" value="SDRFAMILY"/>
</dbReference>
<dbReference type="Gene3D" id="3.40.50.720">
    <property type="entry name" value="NAD(P)-binding Rossmann-like Domain"/>
    <property type="match status" value="1"/>
</dbReference>
<dbReference type="Pfam" id="PF00106">
    <property type="entry name" value="adh_short"/>
    <property type="match status" value="1"/>
</dbReference>
<sequence>MVNLAKKIALITGASRGIGEEIARRLAKEKVNLALIARDENKLKKIKDELSKENIDVFILPIDLTENNAPKFVIDKVTKYFGGLDILINNAGTALSKPLLETSEEEWDNLMTINAKVPYFLCKYAIPYLKNSEIPTIINISSVVGYKGYVNQSAYTASKHALHGFTKVLAQEVHEYDIRVHLISPGGVATDLVNKVRPDLKKSFLIQPYEIAEIIVFLLRFRNNAVIDEIQVRRRDNIPWK</sequence>
<reference evidence="3" key="1">
    <citation type="journal article" date="2020" name="mSystems">
        <title>Genome- and Community-Level Interaction Insights into Carbon Utilization and Element Cycling Functions of Hydrothermarchaeota in Hydrothermal Sediment.</title>
        <authorList>
            <person name="Zhou Z."/>
            <person name="Liu Y."/>
            <person name="Xu W."/>
            <person name="Pan J."/>
            <person name="Luo Z.H."/>
            <person name="Li M."/>
        </authorList>
    </citation>
    <scope>NUCLEOTIDE SEQUENCE [LARGE SCALE GENOMIC DNA]</scope>
    <source>
        <strain evidence="3">SpSt-81</strain>
    </source>
</reference>
<dbReference type="AlphaFoldDB" id="A0A7C3RIU7"/>
<dbReference type="PANTHER" id="PTHR42879:SF2">
    <property type="entry name" value="3-OXOACYL-[ACYL-CARRIER-PROTEIN] REDUCTASE FABG"/>
    <property type="match status" value="1"/>
</dbReference>
<dbReference type="InterPro" id="IPR002347">
    <property type="entry name" value="SDR_fam"/>
</dbReference>
<dbReference type="FunFam" id="3.40.50.720:FF:000084">
    <property type="entry name" value="Short-chain dehydrogenase reductase"/>
    <property type="match status" value="1"/>
</dbReference>
<dbReference type="PANTHER" id="PTHR42879">
    <property type="entry name" value="3-OXOACYL-(ACYL-CARRIER-PROTEIN) REDUCTASE"/>
    <property type="match status" value="1"/>
</dbReference>
<comment type="similarity">
    <text evidence="1 2">Belongs to the short-chain dehydrogenases/reductases (SDR) family.</text>
</comment>
<dbReference type="CDD" id="cd05233">
    <property type="entry name" value="SDR_c"/>
    <property type="match status" value="1"/>
</dbReference>
<dbReference type="InterPro" id="IPR036291">
    <property type="entry name" value="NAD(P)-bd_dom_sf"/>
</dbReference>
<dbReference type="GO" id="GO:0032787">
    <property type="term" value="P:monocarboxylic acid metabolic process"/>
    <property type="evidence" value="ECO:0007669"/>
    <property type="project" value="UniProtKB-ARBA"/>
</dbReference>
<dbReference type="PROSITE" id="PS00061">
    <property type="entry name" value="ADH_SHORT"/>
    <property type="match status" value="1"/>
</dbReference>
<proteinExistence type="inferred from homology"/>
<dbReference type="InterPro" id="IPR020904">
    <property type="entry name" value="Sc_DH/Rdtase_CS"/>
</dbReference>
<comment type="caution">
    <text evidence="3">The sequence shown here is derived from an EMBL/GenBank/DDBJ whole genome shotgun (WGS) entry which is preliminary data.</text>
</comment>
<name>A0A7C3RIU7_DICTH</name>
<evidence type="ECO:0000256" key="2">
    <source>
        <dbReference type="RuleBase" id="RU000363"/>
    </source>
</evidence>